<dbReference type="EMBL" id="JADAQX010000411">
    <property type="protein sequence ID" value="KAF8820349.1"/>
    <property type="molecule type" value="Genomic_DNA"/>
</dbReference>
<evidence type="ECO:0000259" key="2">
    <source>
        <dbReference type="Pfam" id="PF22600"/>
    </source>
</evidence>
<evidence type="ECO:0000313" key="3">
    <source>
        <dbReference type="EMBL" id="KAF8820349.1"/>
    </source>
</evidence>
<dbReference type="SUPFAM" id="SSF81631">
    <property type="entry name" value="PAP/OAS1 substrate-binding domain"/>
    <property type="match status" value="1"/>
</dbReference>
<dbReference type="Proteomes" id="UP000823046">
    <property type="component" value="Unassembled WGS sequence"/>
</dbReference>
<keyword evidence="3" id="KW-0808">Transferase</keyword>
<evidence type="ECO:0000256" key="1">
    <source>
        <dbReference type="SAM" id="MobiDB-lite"/>
    </source>
</evidence>
<dbReference type="SUPFAM" id="SSF81301">
    <property type="entry name" value="Nucleotidyltransferase"/>
    <property type="match status" value="1"/>
</dbReference>
<feature type="domain" description="Poly(A) RNA polymerase mitochondrial-like central palm" evidence="2">
    <location>
        <begin position="154"/>
        <end position="274"/>
    </location>
</feature>
<gene>
    <name evidence="3" type="ORF">IE077_003273</name>
</gene>
<keyword evidence="3" id="KW-0548">Nucleotidyltransferase</keyword>
<dbReference type="PANTHER" id="PTHR23092:SF15">
    <property type="entry name" value="INACTIVE NON-CANONICAL POLY(A) RNA POLYMERASE PROTEIN TRF4-2-RELATED"/>
    <property type="match status" value="1"/>
</dbReference>
<accession>A0ABQ7J8U6</accession>
<keyword evidence="4" id="KW-1185">Reference proteome</keyword>
<dbReference type="CDD" id="cd05402">
    <property type="entry name" value="NT_PAP_TUTase"/>
    <property type="match status" value="1"/>
</dbReference>
<name>A0ABQ7J8U6_9APIC</name>
<evidence type="ECO:0000313" key="4">
    <source>
        <dbReference type="Proteomes" id="UP000823046"/>
    </source>
</evidence>
<dbReference type="Gene3D" id="3.30.460.10">
    <property type="entry name" value="Beta Polymerase, domain 2"/>
    <property type="match status" value="1"/>
</dbReference>
<comment type="caution">
    <text evidence="3">The sequence shown here is derived from an EMBL/GenBank/DDBJ whole genome shotgun (WGS) entry which is preliminary data.</text>
</comment>
<dbReference type="GO" id="GO:0016779">
    <property type="term" value="F:nucleotidyltransferase activity"/>
    <property type="evidence" value="ECO:0007669"/>
    <property type="project" value="UniProtKB-KW"/>
</dbReference>
<protein>
    <submittedName>
        <fullName evidence="3">Polynucleotide adenylyltransferase</fullName>
    </submittedName>
</protein>
<feature type="compositionally biased region" description="Polar residues" evidence="1">
    <location>
        <begin position="1"/>
        <end position="15"/>
    </location>
</feature>
<feature type="region of interest" description="Disordered" evidence="1">
    <location>
        <begin position="1"/>
        <end position="29"/>
    </location>
</feature>
<reference evidence="3 4" key="1">
    <citation type="journal article" date="2020" name="bioRxiv">
        <title>Metabolic contributions of an alphaproteobacterial endosymbiont in the apicomplexan Cardiosporidium cionae.</title>
        <authorList>
            <person name="Hunter E.S."/>
            <person name="Paight C.J."/>
            <person name="Lane C.E."/>
        </authorList>
    </citation>
    <scope>NUCLEOTIDE SEQUENCE [LARGE SCALE GENOMIC DNA]</scope>
    <source>
        <strain evidence="3">ESH_2018</strain>
    </source>
</reference>
<proteinExistence type="predicted"/>
<dbReference type="InterPro" id="IPR054708">
    <property type="entry name" value="MTPAP-like_central"/>
</dbReference>
<sequence length="560" mass="63258">MSSMNHSSQGDTATDSFHENKVNVESPAGGFSLDQIADEKLYRRQLDANRNLRQVIRSRNNGIAAMASTVLYDEYMPLCSSNSSMKVLSTKSSVSDTREQNSPMEADEIKLCNDTSFAVATALASCEFPWFAEILPFIRNMDFLVRLHFECLYLLDWLKPTALEESLRRKVACKIDVIAKVLWNCSEMHIFGSWVTGLSLPDGDLDICLLNIPGDVKMNLKLFAYLLCKLRIAQSIELVTSARVPIVKFIDRETGILADVSINQPSSVSSSDFLISQLQKFKHLSPLILLVKLFLRLRGLNDTYSGGIGSYLLSCMVLNFLQLHPSSVHPELYKHTLLSHLLIDFFFCWGVERNLRQDAASVRGMGYIFPKHTRKEFSNSESGNGFSMESPLDPDVDIGKSAFNYVVIREAFKKAFMELMGGMDLTYANGATKEKHSILKALYDPKHPFFFNRCKPETSLSLSFPASRVCNKLETISSESISVFRSRPGQSTSSSTSRNTQIFFDEQMRCSVAQDIYMRLQTIENIEKDNMPANYMQEKDNCLGMFSFELQRGKCNDNDK</sequence>
<dbReference type="Gene3D" id="1.10.1410.10">
    <property type="match status" value="1"/>
</dbReference>
<dbReference type="InterPro" id="IPR045862">
    <property type="entry name" value="Trf4-like"/>
</dbReference>
<organism evidence="3 4">
    <name type="scientific">Cardiosporidium cionae</name>
    <dbReference type="NCBI Taxonomy" id="476202"/>
    <lineage>
        <taxon>Eukaryota</taxon>
        <taxon>Sar</taxon>
        <taxon>Alveolata</taxon>
        <taxon>Apicomplexa</taxon>
        <taxon>Aconoidasida</taxon>
        <taxon>Nephromycida</taxon>
        <taxon>Cardiosporidium</taxon>
    </lineage>
</organism>
<dbReference type="InterPro" id="IPR043519">
    <property type="entry name" value="NT_sf"/>
</dbReference>
<dbReference type="Pfam" id="PF22600">
    <property type="entry name" value="MTPAP-like_central"/>
    <property type="match status" value="1"/>
</dbReference>
<dbReference type="PANTHER" id="PTHR23092">
    <property type="entry name" value="POLY(A) RNA POLYMERASE"/>
    <property type="match status" value="1"/>
</dbReference>